<comment type="caution">
    <text evidence="1">The sequence shown here is derived from an EMBL/GenBank/DDBJ whole genome shotgun (WGS) entry which is preliminary data.</text>
</comment>
<dbReference type="EMBL" id="PNBA02000001">
    <property type="protein sequence ID" value="KAG6438002.1"/>
    <property type="molecule type" value="Genomic_DNA"/>
</dbReference>
<accession>A0A8X9ACL6</accession>
<dbReference type="AlphaFoldDB" id="A0A8X9ACL6"/>
<name>A0A8X9ACL6_SALSN</name>
<protein>
    <submittedName>
        <fullName evidence="1">Uncharacterized protein</fullName>
    </submittedName>
</protein>
<reference evidence="1" key="1">
    <citation type="submission" date="2018-01" db="EMBL/GenBank/DDBJ databases">
        <authorList>
            <person name="Mao J.F."/>
        </authorList>
    </citation>
    <scope>NUCLEOTIDE SEQUENCE</scope>
    <source>
        <strain evidence="1">Huo1</strain>
        <tissue evidence="1">Leaf</tissue>
    </source>
</reference>
<keyword evidence="2" id="KW-1185">Reference proteome</keyword>
<gene>
    <name evidence="1" type="ORF">SASPL_102935</name>
</gene>
<sequence length="209" mass="22929">MRVNIDQLRQRSDPALESEVEDPVVTTELIAIFANGFRLRRLADKIKSSGTDLANEDPSESTSLKNKDVFAGFDDDLNDSAAVASSSRPAPKSAEDPTIVSTAPSALSSVVGAGAFVTGSLGLRTRNESESEEMGAEECLEDLIKQSLVLITSWKSDGKTKSCRLQSMAWDFCVRQAGQEKFLLSVADYFPNLILRRHFVPQVLQNHHR</sequence>
<reference evidence="1" key="2">
    <citation type="submission" date="2020-08" db="EMBL/GenBank/DDBJ databases">
        <title>Plant Genome Project.</title>
        <authorList>
            <person name="Zhang R.-G."/>
        </authorList>
    </citation>
    <scope>NUCLEOTIDE SEQUENCE</scope>
    <source>
        <strain evidence="1">Huo1</strain>
        <tissue evidence="1">Leaf</tissue>
    </source>
</reference>
<dbReference type="Proteomes" id="UP000298416">
    <property type="component" value="Unassembled WGS sequence"/>
</dbReference>
<proteinExistence type="predicted"/>
<evidence type="ECO:0000313" key="2">
    <source>
        <dbReference type="Proteomes" id="UP000298416"/>
    </source>
</evidence>
<organism evidence="1">
    <name type="scientific">Salvia splendens</name>
    <name type="common">Scarlet sage</name>
    <dbReference type="NCBI Taxonomy" id="180675"/>
    <lineage>
        <taxon>Eukaryota</taxon>
        <taxon>Viridiplantae</taxon>
        <taxon>Streptophyta</taxon>
        <taxon>Embryophyta</taxon>
        <taxon>Tracheophyta</taxon>
        <taxon>Spermatophyta</taxon>
        <taxon>Magnoliopsida</taxon>
        <taxon>eudicotyledons</taxon>
        <taxon>Gunneridae</taxon>
        <taxon>Pentapetalae</taxon>
        <taxon>asterids</taxon>
        <taxon>lamiids</taxon>
        <taxon>Lamiales</taxon>
        <taxon>Lamiaceae</taxon>
        <taxon>Nepetoideae</taxon>
        <taxon>Mentheae</taxon>
        <taxon>Salviinae</taxon>
        <taxon>Salvia</taxon>
        <taxon>Salvia subgen. Calosphace</taxon>
        <taxon>core Calosphace</taxon>
    </lineage>
</organism>
<evidence type="ECO:0000313" key="1">
    <source>
        <dbReference type="EMBL" id="KAG6438002.1"/>
    </source>
</evidence>